<dbReference type="InterPro" id="IPR052168">
    <property type="entry name" value="Cytochrome_b561_oxidase"/>
</dbReference>
<evidence type="ECO:0000313" key="15">
    <source>
        <dbReference type="EMBL" id="PIB24397.1"/>
    </source>
</evidence>
<evidence type="ECO:0000256" key="6">
    <source>
        <dbReference type="ARBA" id="ARBA00022692"/>
    </source>
</evidence>
<evidence type="ECO:0000256" key="7">
    <source>
        <dbReference type="ARBA" id="ARBA00022723"/>
    </source>
</evidence>
<feature type="transmembrane region" description="Helical" evidence="13">
    <location>
        <begin position="93"/>
        <end position="119"/>
    </location>
</feature>
<keyword evidence="11 13" id="KW-0472">Membrane</keyword>
<comment type="subcellular location">
    <subcellularLocation>
        <location evidence="2">Cell membrane</location>
        <topology evidence="2">Multi-pass membrane protein</topology>
    </subcellularLocation>
</comment>
<gene>
    <name evidence="15" type="ORF">BFP76_04085</name>
</gene>
<comment type="similarity">
    <text evidence="12">Belongs to the cytochrome b561 family.</text>
</comment>
<dbReference type="PANTHER" id="PTHR30529">
    <property type="entry name" value="CYTOCHROME B561"/>
    <property type="match status" value="1"/>
</dbReference>
<dbReference type="Pfam" id="PF01292">
    <property type="entry name" value="Ni_hydr_CYTB"/>
    <property type="match status" value="1"/>
</dbReference>
<dbReference type="InterPro" id="IPR016174">
    <property type="entry name" value="Di-haem_cyt_TM"/>
</dbReference>
<keyword evidence="7" id="KW-0479">Metal-binding</keyword>
<evidence type="ECO:0000313" key="16">
    <source>
        <dbReference type="Proteomes" id="UP000231516"/>
    </source>
</evidence>
<evidence type="ECO:0000256" key="12">
    <source>
        <dbReference type="ARBA" id="ARBA00037975"/>
    </source>
</evidence>
<evidence type="ECO:0000259" key="14">
    <source>
        <dbReference type="Pfam" id="PF01292"/>
    </source>
</evidence>
<evidence type="ECO:0000256" key="10">
    <source>
        <dbReference type="ARBA" id="ARBA00023004"/>
    </source>
</evidence>
<dbReference type="InterPro" id="IPR011577">
    <property type="entry name" value="Cyt_b561_bac/Ni-Hgenase"/>
</dbReference>
<evidence type="ECO:0000256" key="2">
    <source>
        <dbReference type="ARBA" id="ARBA00004651"/>
    </source>
</evidence>
<keyword evidence="16" id="KW-1185">Reference proteome</keyword>
<feature type="domain" description="Cytochrome b561 bacterial/Ni-hydrogenase" evidence="14">
    <location>
        <begin position="8"/>
        <end position="176"/>
    </location>
</feature>
<dbReference type="RefSeq" id="WP_165775686.1">
    <property type="nucleotide sequence ID" value="NZ_MDGM01000012.1"/>
</dbReference>
<protein>
    <recommendedName>
        <fullName evidence="14">Cytochrome b561 bacterial/Ni-hydrogenase domain-containing protein</fullName>
    </recommendedName>
</protein>
<evidence type="ECO:0000256" key="8">
    <source>
        <dbReference type="ARBA" id="ARBA00022982"/>
    </source>
</evidence>
<proteinExistence type="inferred from homology"/>
<dbReference type="Proteomes" id="UP000231516">
    <property type="component" value="Unassembled WGS sequence"/>
</dbReference>
<sequence length="178" mass="20268">MWRNSKDRFGTITKSFHWVMALLIMAMFGLGRYMTGLPPSRDLIYYYGLHKSFGILLIALIVMRIFWRKSNPAPKPLGDDARANRLAEIMHRILYLLMVLVPLLGWAGSSASGLGASFFNLLNMPNIAPENETLELLLFRIHEIAATLLVILALAHAGAALYRHFIKRDDTLRRMTIR</sequence>
<keyword evidence="3" id="KW-0813">Transport</keyword>
<keyword evidence="10" id="KW-0408">Iron</keyword>
<reference evidence="15 16" key="1">
    <citation type="submission" date="2016-08" db="EMBL/GenBank/DDBJ databases">
        <title>Draft genome of Amylibacter sp. strain 4G11.</title>
        <authorList>
            <person name="Wong S.-K."/>
            <person name="Hamasaki K."/>
            <person name="Yoshizawa S."/>
        </authorList>
    </citation>
    <scope>NUCLEOTIDE SEQUENCE [LARGE SCALE GENOMIC DNA]</scope>
    <source>
        <strain evidence="15 16">4G11</strain>
    </source>
</reference>
<dbReference type="GO" id="GO:0009055">
    <property type="term" value="F:electron transfer activity"/>
    <property type="evidence" value="ECO:0007669"/>
    <property type="project" value="InterPro"/>
</dbReference>
<accession>A0A2G5K4C2</accession>
<keyword evidence="5" id="KW-0349">Heme</keyword>
<feature type="transmembrane region" description="Helical" evidence="13">
    <location>
        <begin position="12"/>
        <end position="31"/>
    </location>
</feature>
<dbReference type="PANTHER" id="PTHR30529:SF1">
    <property type="entry name" value="CYTOCHROME B561 HOMOLOG 2"/>
    <property type="match status" value="1"/>
</dbReference>
<evidence type="ECO:0000256" key="3">
    <source>
        <dbReference type="ARBA" id="ARBA00022448"/>
    </source>
</evidence>
<evidence type="ECO:0000256" key="13">
    <source>
        <dbReference type="SAM" id="Phobius"/>
    </source>
</evidence>
<dbReference type="GO" id="GO:0005886">
    <property type="term" value="C:plasma membrane"/>
    <property type="evidence" value="ECO:0007669"/>
    <property type="project" value="UniProtKB-SubCell"/>
</dbReference>
<comment type="caution">
    <text evidence="15">The sequence shown here is derived from an EMBL/GenBank/DDBJ whole genome shotgun (WGS) entry which is preliminary data.</text>
</comment>
<dbReference type="Gene3D" id="1.20.950.20">
    <property type="entry name" value="Transmembrane di-heme cytochromes, Chain C"/>
    <property type="match status" value="1"/>
</dbReference>
<keyword evidence="6 13" id="KW-0812">Transmembrane</keyword>
<keyword evidence="4" id="KW-1003">Cell membrane</keyword>
<evidence type="ECO:0000256" key="9">
    <source>
        <dbReference type="ARBA" id="ARBA00022989"/>
    </source>
</evidence>
<comment type="cofactor">
    <cofactor evidence="1">
        <name>heme b</name>
        <dbReference type="ChEBI" id="CHEBI:60344"/>
    </cofactor>
</comment>
<keyword evidence="8" id="KW-0249">Electron transport</keyword>
<dbReference type="GO" id="GO:0020037">
    <property type="term" value="F:heme binding"/>
    <property type="evidence" value="ECO:0007669"/>
    <property type="project" value="TreeGrafter"/>
</dbReference>
<evidence type="ECO:0000256" key="4">
    <source>
        <dbReference type="ARBA" id="ARBA00022475"/>
    </source>
</evidence>
<feature type="transmembrane region" description="Helical" evidence="13">
    <location>
        <begin position="139"/>
        <end position="165"/>
    </location>
</feature>
<dbReference type="SUPFAM" id="SSF81342">
    <property type="entry name" value="Transmembrane di-heme cytochromes"/>
    <property type="match status" value="1"/>
</dbReference>
<dbReference type="AlphaFoldDB" id="A0A2G5K4C2"/>
<evidence type="ECO:0000256" key="11">
    <source>
        <dbReference type="ARBA" id="ARBA00023136"/>
    </source>
</evidence>
<feature type="transmembrane region" description="Helical" evidence="13">
    <location>
        <begin position="43"/>
        <end position="67"/>
    </location>
</feature>
<evidence type="ECO:0000256" key="1">
    <source>
        <dbReference type="ARBA" id="ARBA00001970"/>
    </source>
</evidence>
<dbReference type="GO" id="GO:0046872">
    <property type="term" value="F:metal ion binding"/>
    <property type="evidence" value="ECO:0007669"/>
    <property type="project" value="UniProtKB-KW"/>
</dbReference>
<organism evidence="15 16">
    <name type="scientific">Paramylibacter kogurei</name>
    <dbReference type="NCBI Taxonomy" id="1889778"/>
    <lineage>
        <taxon>Bacteria</taxon>
        <taxon>Pseudomonadati</taxon>
        <taxon>Pseudomonadota</taxon>
        <taxon>Alphaproteobacteria</taxon>
        <taxon>Rhodobacterales</taxon>
        <taxon>Paracoccaceae</taxon>
        <taxon>Paramylibacter</taxon>
    </lineage>
</organism>
<name>A0A2G5K4C2_9RHOB</name>
<dbReference type="EMBL" id="MDGM01000012">
    <property type="protein sequence ID" value="PIB24397.1"/>
    <property type="molecule type" value="Genomic_DNA"/>
</dbReference>
<evidence type="ECO:0000256" key="5">
    <source>
        <dbReference type="ARBA" id="ARBA00022617"/>
    </source>
</evidence>
<keyword evidence="9 13" id="KW-1133">Transmembrane helix</keyword>
<dbReference type="GO" id="GO:0022904">
    <property type="term" value="P:respiratory electron transport chain"/>
    <property type="evidence" value="ECO:0007669"/>
    <property type="project" value="InterPro"/>
</dbReference>